<dbReference type="KEGG" id="pmt:PMT_1906"/>
<protein>
    <submittedName>
        <fullName evidence="1">Uncharacterized protein</fullName>
    </submittedName>
</protein>
<name>Q7V4P2_PROMM</name>
<gene>
    <name evidence="1" type="ordered locus">PMT_1906</name>
</gene>
<sequence>MARTPPVMNTAAEATTISQLLRSVNASLSIRILLVSGTFHRSPAQGFLGVRGSRWCHSLLISRLAGLGQIACGLIRCGGCQRPASSPIGQGHCATCLVASFIELGDHWPGRLPTGCW</sequence>
<proteinExistence type="predicted"/>
<dbReference type="EMBL" id="BX548175">
    <property type="protein sequence ID" value="CAE22081.1"/>
    <property type="molecule type" value="Genomic_DNA"/>
</dbReference>
<evidence type="ECO:0000313" key="1">
    <source>
        <dbReference type="EMBL" id="CAE22081.1"/>
    </source>
</evidence>
<evidence type="ECO:0000313" key="2">
    <source>
        <dbReference type="Proteomes" id="UP000001423"/>
    </source>
</evidence>
<reference evidence="1 2" key="1">
    <citation type="journal article" date="2003" name="Nature">
        <title>Genome divergence in two Prochlorococcus ecotypes reflects oceanic niche differentiation.</title>
        <authorList>
            <person name="Rocap G."/>
            <person name="Larimer F.W."/>
            <person name="Lamerdin J.E."/>
            <person name="Malfatti S."/>
            <person name="Chain P."/>
            <person name="Ahlgren N.A."/>
            <person name="Arellano A."/>
            <person name="Coleman M."/>
            <person name="Hauser L."/>
            <person name="Hess W.R."/>
            <person name="Johnson Z.I."/>
            <person name="Land M.L."/>
            <person name="Lindell D."/>
            <person name="Post A.F."/>
            <person name="Regala W."/>
            <person name="Shah M."/>
            <person name="Shaw S.L."/>
            <person name="Steglich C."/>
            <person name="Sullivan M.B."/>
            <person name="Ting C.S."/>
            <person name="Tolonen A."/>
            <person name="Webb E.A."/>
            <person name="Zinser E.R."/>
            <person name="Chisholm S.W."/>
        </authorList>
    </citation>
    <scope>NUCLEOTIDE SEQUENCE [LARGE SCALE GENOMIC DNA]</scope>
    <source>
        <strain evidence="2">MIT 9313</strain>
    </source>
</reference>
<organism evidence="1 2">
    <name type="scientific">Prochlorococcus marinus (strain MIT 9313)</name>
    <dbReference type="NCBI Taxonomy" id="74547"/>
    <lineage>
        <taxon>Bacteria</taxon>
        <taxon>Bacillati</taxon>
        <taxon>Cyanobacteriota</taxon>
        <taxon>Cyanophyceae</taxon>
        <taxon>Synechococcales</taxon>
        <taxon>Prochlorococcaceae</taxon>
        <taxon>Prochlorococcus</taxon>
    </lineage>
</organism>
<dbReference type="AlphaFoldDB" id="Q7V4P2"/>
<dbReference type="HOGENOM" id="CLU_2082748_0_0_3"/>
<dbReference type="Proteomes" id="UP000001423">
    <property type="component" value="Chromosome"/>
</dbReference>
<keyword evidence="2" id="KW-1185">Reference proteome</keyword>
<accession>Q7V4P2</accession>